<organism evidence="1 2">
    <name type="scientific">Pontivivens insulae</name>
    <dbReference type="NCBI Taxonomy" id="1639689"/>
    <lineage>
        <taxon>Bacteria</taxon>
        <taxon>Pseudomonadati</taxon>
        <taxon>Pseudomonadota</taxon>
        <taxon>Alphaproteobacteria</taxon>
        <taxon>Rhodobacterales</taxon>
        <taxon>Paracoccaceae</taxon>
        <taxon>Pontivivens</taxon>
    </lineage>
</organism>
<protein>
    <submittedName>
        <fullName evidence="1">Uncharacterized protein</fullName>
    </submittedName>
</protein>
<evidence type="ECO:0000313" key="2">
    <source>
        <dbReference type="Proteomes" id="UP000244932"/>
    </source>
</evidence>
<proteinExistence type="predicted"/>
<dbReference type="AlphaFoldDB" id="A0A2R8A9S2"/>
<accession>A0A2R8A9S2</accession>
<gene>
    <name evidence="1" type="ORF">POI8812_01272</name>
</gene>
<dbReference type="EMBL" id="OMKW01000002">
    <property type="protein sequence ID" value="SPF28969.1"/>
    <property type="molecule type" value="Genomic_DNA"/>
</dbReference>
<reference evidence="1 2" key="1">
    <citation type="submission" date="2018-03" db="EMBL/GenBank/DDBJ databases">
        <authorList>
            <person name="Keele B.F."/>
        </authorList>
    </citation>
    <scope>NUCLEOTIDE SEQUENCE [LARGE SCALE GENOMIC DNA]</scope>
    <source>
        <strain evidence="1 2">CeCT 8812</strain>
    </source>
</reference>
<dbReference type="RefSeq" id="WP_108781710.1">
    <property type="nucleotide sequence ID" value="NZ_OMKW01000002.1"/>
</dbReference>
<dbReference type="InterPro" id="IPR045516">
    <property type="entry name" value="DUF6477"/>
</dbReference>
<name>A0A2R8A9S2_9RHOB</name>
<keyword evidence="2" id="KW-1185">Reference proteome</keyword>
<dbReference type="Proteomes" id="UP000244932">
    <property type="component" value="Unassembled WGS sequence"/>
</dbReference>
<sequence length="67" mass="7749">MRRPKLLIAAAREAASRMRNRQGLSLDMLEEREEHLNISRRARAADYDVVQHVEVLARLLVARRAKA</sequence>
<evidence type="ECO:0000313" key="1">
    <source>
        <dbReference type="EMBL" id="SPF28969.1"/>
    </source>
</evidence>
<dbReference type="Pfam" id="PF20083">
    <property type="entry name" value="DUF6477"/>
    <property type="match status" value="1"/>
</dbReference>